<gene>
    <name evidence="1" type="primary">kdpF</name>
    <name evidence="1" type="ORF">CH238_00605</name>
</gene>
<evidence type="ECO:0000313" key="1">
    <source>
        <dbReference type="EMBL" id="PEQ26080.1"/>
    </source>
</evidence>
<proteinExistence type="predicted"/>
<keyword evidence="2" id="KW-1185">Reference proteome</keyword>
<dbReference type="EMBL" id="NOXF01000001">
    <property type="protein sequence ID" value="PEQ26080.1"/>
    <property type="molecule type" value="Genomic_DNA"/>
</dbReference>
<sequence length="25" mass="2747">MIALGVIVALMGVYLVYALVHPEKF</sequence>
<dbReference type="GO" id="GO:0008556">
    <property type="term" value="F:P-type potassium transmembrane transporter activity"/>
    <property type="evidence" value="ECO:0007669"/>
    <property type="project" value="InterPro"/>
</dbReference>
<evidence type="ECO:0000313" key="2">
    <source>
        <dbReference type="Proteomes" id="UP000220611"/>
    </source>
</evidence>
<dbReference type="Pfam" id="PF09604">
    <property type="entry name" value="Potass_KdpF"/>
    <property type="match status" value="1"/>
</dbReference>
<dbReference type="NCBIfam" id="TIGR02115">
    <property type="entry name" value="potass_kdpF"/>
    <property type="match status" value="1"/>
</dbReference>
<accession>A0A855AAR8</accession>
<dbReference type="AlphaFoldDB" id="A0A855AAR8"/>
<reference evidence="1 2" key="1">
    <citation type="submission" date="2017-07" db="EMBL/GenBank/DDBJ databases">
        <title>Prevalence of linear plasmids in Cutibacterium (Propionibacterium) acnes isolates obtained from prostatic tissue.</title>
        <authorList>
            <person name="Davidsson S."/>
            <person name="Carlsson J."/>
            <person name="Molling P."/>
            <person name="Andren O."/>
            <person name="Andersson S.-O."/>
            <person name="Brzuszkiewicz E."/>
            <person name="Poehlein A."/>
            <person name="Al-Zeer M."/>
            <person name="Brinkmann V."/>
            <person name="Scavenius C."/>
            <person name="Nazipi S."/>
            <person name="Soderquist B."/>
            <person name="Bruggemann H."/>
        </authorList>
    </citation>
    <scope>NUCLEOTIDE SEQUENCE [LARGE SCALE GENOMIC DNA]</scope>
    <source>
        <strain evidence="1 2">DSM 753</strain>
    </source>
</reference>
<protein>
    <submittedName>
        <fullName evidence="1">K(+)-transporting ATPase subunit F</fullName>
    </submittedName>
</protein>
<dbReference type="InterPro" id="IPR011726">
    <property type="entry name" value="KdpF"/>
</dbReference>
<comment type="caution">
    <text evidence="1">The sequence shown here is derived from an EMBL/GenBank/DDBJ whole genome shotgun (WGS) entry which is preliminary data.</text>
</comment>
<dbReference type="GO" id="GO:0005886">
    <property type="term" value="C:plasma membrane"/>
    <property type="evidence" value="ECO:0007669"/>
    <property type="project" value="InterPro"/>
</dbReference>
<organism evidence="1 2">
    <name type="scientific">[Clostridium] leptum DSM 753</name>
    <dbReference type="NCBI Taxonomy" id="428125"/>
    <lineage>
        <taxon>Bacteria</taxon>
        <taxon>Bacillati</taxon>
        <taxon>Bacillota</taxon>
        <taxon>Clostridia</taxon>
        <taxon>Eubacteriales</taxon>
        <taxon>Oscillospiraceae</taxon>
        <taxon>Oscillospiraceae incertae sedis</taxon>
    </lineage>
</organism>
<dbReference type="Proteomes" id="UP000220611">
    <property type="component" value="Unassembled WGS sequence"/>
</dbReference>
<name>A0A855AAR8_9FIRM</name>